<name>A0ABY4HKQ4_9BACI</name>
<reference evidence="2" key="1">
    <citation type="submission" date="2022-04" db="EMBL/GenBank/DDBJ databases">
        <title>Halobacillus sp. isolated from saltern.</title>
        <authorList>
            <person name="Won M."/>
            <person name="Lee C.-M."/>
            <person name="Woen H.-Y."/>
            <person name="Kwon S.-W."/>
        </authorList>
    </citation>
    <scope>NUCLEOTIDE SEQUENCE</scope>
    <source>
        <strain evidence="2">SSHM10-5</strain>
        <plasmid evidence="2">unnamed1</plasmid>
    </source>
</reference>
<keyword evidence="3" id="KW-1185">Reference proteome</keyword>
<accession>A0ABY4HKQ4</accession>
<proteinExistence type="predicted"/>
<organism evidence="2 3">
    <name type="scientific">Halobacillus amylolyticus</name>
    <dbReference type="NCBI Taxonomy" id="2932259"/>
    <lineage>
        <taxon>Bacteria</taxon>
        <taxon>Bacillati</taxon>
        <taxon>Bacillota</taxon>
        <taxon>Bacilli</taxon>
        <taxon>Bacillales</taxon>
        <taxon>Bacillaceae</taxon>
        <taxon>Halobacillus</taxon>
    </lineage>
</organism>
<feature type="region of interest" description="Disordered" evidence="1">
    <location>
        <begin position="24"/>
        <end position="51"/>
    </location>
</feature>
<gene>
    <name evidence="2" type="ORF">MUO15_21355</name>
</gene>
<dbReference type="EMBL" id="CP095076">
    <property type="protein sequence ID" value="UOR14105.1"/>
    <property type="molecule type" value="Genomic_DNA"/>
</dbReference>
<geneLocation type="plasmid" evidence="2 3">
    <name>unnamed1</name>
</geneLocation>
<sequence length="51" mass="5944">MAEKENVLLKSVLDYLEENGITVKENGKTPQDPYYYKSHQSRKENSTLVVR</sequence>
<protein>
    <submittedName>
        <fullName evidence="2">Uncharacterized protein</fullName>
    </submittedName>
</protein>
<evidence type="ECO:0000313" key="2">
    <source>
        <dbReference type="EMBL" id="UOR14105.1"/>
    </source>
</evidence>
<keyword evidence="2" id="KW-0614">Plasmid</keyword>
<dbReference type="Proteomes" id="UP000830326">
    <property type="component" value="Plasmid unnamed1"/>
</dbReference>
<evidence type="ECO:0000313" key="3">
    <source>
        <dbReference type="Proteomes" id="UP000830326"/>
    </source>
</evidence>
<dbReference type="RefSeq" id="WP_245036211.1">
    <property type="nucleotide sequence ID" value="NZ_CP095076.1"/>
</dbReference>
<evidence type="ECO:0000256" key="1">
    <source>
        <dbReference type="SAM" id="MobiDB-lite"/>
    </source>
</evidence>